<evidence type="ECO:0000313" key="2">
    <source>
        <dbReference type="Proteomes" id="UP000040841"/>
    </source>
</evidence>
<sequence>MTFTIEGKRFTGLFIYGLLWINAVIGSCFSKKILLSANFLLIGITKSGKKNPPKQIITQINLTG</sequence>
<proteinExistence type="predicted"/>
<gene>
    <name evidence="1" type="ORF">ERS008502_03095</name>
</gene>
<reference evidence="1 2" key="1">
    <citation type="submission" date="2015-03" db="EMBL/GenBank/DDBJ databases">
        <authorList>
            <consortium name="Pathogen Informatics"/>
            <person name="Murphy D."/>
        </authorList>
    </citation>
    <scope>NUCLEOTIDE SEQUENCE [LARGE SCALE GENOMIC DNA]</scope>
    <source>
        <strain evidence="1 2">FE82747</strain>
    </source>
</reference>
<dbReference type="Proteomes" id="UP000040841">
    <property type="component" value="Unassembled WGS sequence"/>
</dbReference>
<accession>A0AA36LR34</accession>
<organism evidence="1 2">
    <name type="scientific">Yersinia mollaretii</name>
    <dbReference type="NCBI Taxonomy" id="33060"/>
    <lineage>
        <taxon>Bacteria</taxon>
        <taxon>Pseudomonadati</taxon>
        <taxon>Pseudomonadota</taxon>
        <taxon>Gammaproteobacteria</taxon>
        <taxon>Enterobacterales</taxon>
        <taxon>Yersiniaceae</taxon>
        <taxon>Yersinia</taxon>
    </lineage>
</organism>
<name>A0AA36LR34_YERMO</name>
<comment type="caution">
    <text evidence="1">The sequence shown here is derived from an EMBL/GenBank/DDBJ whole genome shotgun (WGS) entry which is preliminary data.</text>
</comment>
<evidence type="ECO:0000313" key="1">
    <source>
        <dbReference type="EMBL" id="CNI38413.1"/>
    </source>
</evidence>
<dbReference type="EMBL" id="CQBM01000008">
    <property type="protein sequence ID" value="CNI38413.1"/>
    <property type="molecule type" value="Genomic_DNA"/>
</dbReference>
<dbReference type="AlphaFoldDB" id="A0AA36LR34"/>
<protein>
    <submittedName>
        <fullName evidence="1">Uncharacterized protein</fullName>
    </submittedName>
</protein>